<dbReference type="GO" id="GO:0016705">
    <property type="term" value="F:oxidoreductase activity, acting on paired donors, with incorporation or reduction of molecular oxygen"/>
    <property type="evidence" value="ECO:0007669"/>
    <property type="project" value="UniProtKB-ARBA"/>
</dbReference>
<sequence length="325" mass="36834">MNPILPGAPWLIAHKSMLAANKPLKITLNGHDYVLWQNQKGEVFALDNVCPHMQAPLSDGWICKDRNTIACPFHALEFDGEGRLYREGKTNGHAIAKPLELIVVDDCIWTYGGLKPKIPVPNLISKLKTGLNFLGVAGIKSIKGSFLDNLLINYDYNHQNGTHRELFKIKANHIVSFERDGYWARVIQELYRDDNTLSEILSNPALTIAPKMYKGTLEYAFPSLTTFQTQTPAVELLQTHVLYPETENSTKTFVLVYTKMKFPVLNLLLKNSVLKAVATVVEQDTTAIENLYPRDKAKIRLPHEEIMFYAESLYRDWEMASVTNV</sequence>
<dbReference type="PANTHER" id="PTHR21266:SF57">
    <property type="entry name" value="3-CHLOROBENZOATE-3,4-DIOXYGENASE"/>
    <property type="match status" value="1"/>
</dbReference>
<dbReference type="PROSITE" id="PS51296">
    <property type="entry name" value="RIESKE"/>
    <property type="match status" value="1"/>
</dbReference>
<evidence type="ECO:0000256" key="4">
    <source>
        <dbReference type="ARBA" id="ARBA00023004"/>
    </source>
</evidence>
<keyword evidence="9" id="KW-1185">Reference proteome</keyword>
<keyword evidence="2" id="KW-0479">Metal-binding</keyword>
<dbReference type="PANTHER" id="PTHR21266">
    <property type="entry name" value="IRON-SULFUR DOMAIN CONTAINING PROTEIN"/>
    <property type="match status" value="1"/>
</dbReference>
<evidence type="ECO:0000259" key="6">
    <source>
        <dbReference type="PROSITE" id="PS51296"/>
    </source>
</evidence>
<dbReference type="GO" id="GO:0051537">
    <property type="term" value="F:2 iron, 2 sulfur cluster binding"/>
    <property type="evidence" value="ECO:0007669"/>
    <property type="project" value="UniProtKB-KW"/>
</dbReference>
<accession>A0A0C1R7T4</accession>
<dbReference type="InterPro" id="IPR036922">
    <property type="entry name" value="Rieske_2Fe-2S_sf"/>
</dbReference>
<gene>
    <name evidence="8" type="ORF">DA73_0203020</name>
    <name evidence="7" type="ORF">DA73_0400001625</name>
</gene>
<dbReference type="Proteomes" id="UP000029738">
    <property type="component" value="Unassembled WGS sequence"/>
</dbReference>
<comment type="caution">
    <text evidence="8">The sequence shown here is derived from an EMBL/GenBank/DDBJ whole genome shotgun (WGS) entry which is preliminary data.</text>
</comment>
<evidence type="ECO:0000256" key="3">
    <source>
        <dbReference type="ARBA" id="ARBA00023002"/>
    </source>
</evidence>
<evidence type="ECO:0000313" key="8">
    <source>
        <dbReference type="EMBL" id="KIE13659.1"/>
    </source>
</evidence>
<dbReference type="AlphaFoldDB" id="A0A0C1R7T4"/>
<dbReference type="Pfam" id="PF00355">
    <property type="entry name" value="Rieske"/>
    <property type="match status" value="1"/>
</dbReference>
<proteinExistence type="predicted"/>
<keyword evidence="5" id="KW-0411">Iron-sulfur</keyword>
<evidence type="ECO:0000256" key="5">
    <source>
        <dbReference type="ARBA" id="ARBA00023014"/>
    </source>
</evidence>
<dbReference type="InterPro" id="IPR050584">
    <property type="entry name" value="Cholesterol_7-desaturase"/>
</dbReference>
<organism evidence="8">
    <name type="scientific">Tolypothrix bouteillei VB521301</name>
    <dbReference type="NCBI Taxonomy" id="1479485"/>
    <lineage>
        <taxon>Bacteria</taxon>
        <taxon>Bacillati</taxon>
        <taxon>Cyanobacteriota</taxon>
        <taxon>Cyanophyceae</taxon>
        <taxon>Nostocales</taxon>
        <taxon>Tolypothrichaceae</taxon>
        <taxon>Tolypothrix</taxon>
    </lineage>
</organism>
<dbReference type="RefSeq" id="WP_038093379.1">
    <property type="nucleotide sequence ID" value="NZ_JHEG04000001.1"/>
</dbReference>
<dbReference type="Gene3D" id="2.102.10.10">
    <property type="entry name" value="Rieske [2Fe-2S] iron-sulphur domain"/>
    <property type="match status" value="1"/>
</dbReference>
<dbReference type="InterPro" id="IPR044043">
    <property type="entry name" value="VanA_C_cat"/>
</dbReference>
<reference evidence="8" key="1">
    <citation type="journal article" date="2015" name="Genome Announc.">
        <title>Draft Genome Sequence of Tolypothrix boutellei Strain VB521301.</title>
        <authorList>
            <person name="Chandrababunaidu M.M."/>
            <person name="Singh D."/>
            <person name="Sen D."/>
            <person name="Bhan S."/>
            <person name="Das S."/>
            <person name="Gupta A."/>
            <person name="Adhikary S.P."/>
            <person name="Tripathy S."/>
        </authorList>
    </citation>
    <scope>NUCLEOTIDE SEQUENCE</scope>
    <source>
        <strain evidence="8">VB521301</strain>
    </source>
</reference>
<dbReference type="GO" id="GO:0046872">
    <property type="term" value="F:metal ion binding"/>
    <property type="evidence" value="ECO:0007669"/>
    <property type="project" value="UniProtKB-KW"/>
</dbReference>
<evidence type="ECO:0000256" key="2">
    <source>
        <dbReference type="ARBA" id="ARBA00022723"/>
    </source>
</evidence>
<evidence type="ECO:0000313" key="7">
    <source>
        <dbReference type="EMBL" id="KAF3884326.1"/>
    </source>
</evidence>
<keyword evidence="1" id="KW-0001">2Fe-2S</keyword>
<dbReference type="InterPro" id="IPR017941">
    <property type="entry name" value="Rieske_2Fe-2S"/>
</dbReference>
<dbReference type="EMBL" id="JHEG04000001">
    <property type="protein sequence ID" value="KAF3884326.1"/>
    <property type="molecule type" value="Genomic_DNA"/>
</dbReference>
<dbReference type="EMBL" id="JHEG02000012">
    <property type="protein sequence ID" value="KIE13659.1"/>
    <property type="molecule type" value="Genomic_DNA"/>
</dbReference>
<keyword evidence="4" id="KW-0408">Iron</keyword>
<dbReference type="GO" id="GO:0004497">
    <property type="term" value="F:monooxygenase activity"/>
    <property type="evidence" value="ECO:0007669"/>
    <property type="project" value="UniProtKB-ARBA"/>
</dbReference>
<protein>
    <submittedName>
        <fullName evidence="8">Rieske (2Fe-2S) protein</fullName>
    </submittedName>
    <submittedName>
        <fullName evidence="7">Rieske 2Fe-2S domain-containing protein</fullName>
    </submittedName>
</protein>
<dbReference type="Pfam" id="PF19112">
    <property type="entry name" value="VanA_C"/>
    <property type="match status" value="1"/>
</dbReference>
<dbReference type="STRING" id="1479485.DA73_0203020"/>
<evidence type="ECO:0000313" key="9">
    <source>
        <dbReference type="Proteomes" id="UP000029738"/>
    </source>
</evidence>
<feature type="domain" description="Rieske" evidence="6">
    <location>
        <begin position="10"/>
        <end position="110"/>
    </location>
</feature>
<keyword evidence="3" id="KW-0560">Oxidoreductase</keyword>
<dbReference type="OrthoDB" id="477744at2"/>
<name>A0A0C1R7T4_9CYAN</name>
<evidence type="ECO:0000256" key="1">
    <source>
        <dbReference type="ARBA" id="ARBA00022714"/>
    </source>
</evidence>
<reference evidence="7" key="2">
    <citation type="submission" date="2019-11" db="EMBL/GenBank/DDBJ databases">
        <title>Improved Assembly of Tolypothrix boutellei genome.</title>
        <authorList>
            <person name="Sarangi A.N."/>
            <person name="Mukherjee M."/>
            <person name="Ghosh S."/>
            <person name="Singh D."/>
            <person name="Das A."/>
            <person name="Kant S."/>
            <person name="Prusty A."/>
            <person name="Tripathy S."/>
        </authorList>
    </citation>
    <scope>NUCLEOTIDE SEQUENCE</scope>
    <source>
        <strain evidence="7">VB521301</strain>
    </source>
</reference>
<dbReference type="SUPFAM" id="SSF50022">
    <property type="entry name" value="ISP domain"/>
    <property type="match status" value="1"/>
</dbReference>